<evidence type="ECO:0000313" key="2">
    <source>
        <dbReference type="EMBL" id="PWJ20654.1"/>
    </source>
</evidence>
<reference evidence="2 3" key="1">
    <citation type="submission" date="2018-05" db="EMBL/GenBank/DDBJ databases">
        <title>The Hungate 1000. A catalogue of reference genomes from the rumen microbiome.</title>
        <authorList>
            <person name="Kelly W."/>
        </authorList>
    </citation>
    <scope>NUCLEOTIDE SEQUENCE [LARGE SCALE GENOMIC DNA]</scope>
    <source>
        <strain evidence="2 3">NLAE-zl-C242</strain>
    </source>
</reference>
<dbReference type="PROSITE" id="PS51831">
    <property type="entry name" value="HD"/>
    <property type="match status" value="1"/>
</dbReference>
<proteinExistence type="predicted"/>
<comment type="caution">
    <text evidence="2">The sequence shown here is derived from an EMBL/GenBank/DDBJ whole genome shotgun (WGS) entry which is preliminary data.</text>
</comment>
<dbReference type="InterPro" id="IPR003607">
    <property type="entry name" value="HD/PDEase_dom"/>
</dbReference>
<keyword evidence="3" id="KW-1185">Reference proteome</keyword>
<dbReference type="InterPro" id="IPR006675">
    <property type="entry name" value="HDIG_dom"/>
</dbReference>
<dbReference type="Pfam" id="PF01966">
    <property type="entry name" value="HD"/>
    <property type="match status" value="1"/>
</dbReference>
<protein>
    <submittedName>
        <fullName evidence="2">Putative nucleotidyltransferase with HDIG domain</fullName>
    </submittedName>
</protein>
<dbReference type="GO" id="GO:0016740">
    <property type="term" value="F:transferase activity"/>
    <property type="evidence" value="ECO:0007669"/>
    <property type="project" value="UniProtKB-KW"/>
</dbReference>
<gene>
    <name evidence="2" type="ORF">A8806_12239</name>
</gene>
<evidence type="ECO:0000313" key="3">
    <source>
        <dbReference type="Proteomes" id="UP000245845"/>
    </source>
</evidence>
<feature type="domain" description="HD" evidence="1">
    <location>
        <begin position="33"/>
        <end position="137"/>
    </location>
</feature>
<dbReference type="EMBL" id="QGDL01000022">
    <property type="protein sequence ID" value="PWJ20654.1"/>
    <property type="molecule type" value="Genomic_DNA"/>
</dbReference>
<evidence type="ECO:0000259" key="1">
    <source>
        <dbReference type="PROSITE" id="PS51831"/>
    </source>
</evidence>
<name>A0A2Y9CAT5_9FIRM</name>
<dbReference type="Gene3D" id="1.10.3210.10">
    <property type="entry name" value="Hypothetical protein af1432"/>
    <property type="match status" value="1"/>
</dbReference>
<organism evidence="2 3">
    <name type="scientific">Faecalicatena orotica</name>
    <dbReference type="NCBI Taxonomy" id="1544"/>
    <lineage>
        <taxon>Bacteria</taxon>
        <taxon>Bacillati</taxon>
        <taxon>Bacillota</taxon>
        <taxon>Clostridia</taxon>
        <taxon>Lachnospirales</taxon>
        <taxon>Lachnospiraceae</taxon>
        <taxon>Faecalicatena</taxon>
    </lineage>
</organism>
<dbReference type="Proteomes" id="UP000245845">
    <property type="component" value="Unassembled WGS sequence"/>
</dbReference>
<dbReference type="AlphaFoldDB" id="A0A2Y9CAT5"/>
<dbReference type="SUPFAM" id="SSF109604">
    <property type="entry name" value="HD-domain/PDEase-like"/>
    <property type="match status" value="1"/>
</dbReference>
<dbReference type="InterPro" id="IPR006674">
    <property type="entry name" value="HD_domain"/>
</dbReference>
<dbReference type="NCBIfam" id="TIGR00277">
    <property type="entry name" value="HDIG"/>
    <property type="match status" value="1"/>
</dbReference>
<dbReference type="OrthoDB" id="1669667at2"/>
<dbReference type="RefSeq" id="WP_109733818.1">
    <property type="nucleotide sequence ID" value="NZ_BAAACK010000012.1"/>
</dbReference>
<accession>A0A2Y9CAT5</accession>
<sequence length="160" mass="18769">MEAIEKIRNHPLYRESYALLEEAEKDRIFCRHQITHLLDVARIAYIRNLEEDLGMKKELIYAAALLHDIGKYRQYEDGTPHEIAGIKIAGQILTDTDSFTEEEKQMILKAILEHRRSKEGMSVLGRLLYESDKLSRVCCMCPAEPECNWSREKKNMEIKW</sequence>
<keyword evidence="2" id="KW-0808">Transferase</keyword>
<dbReference type="SMART" id="SM00471">
    <property type="entry name" value="HDc"/>
    <property type="match status" value="1"/>
</dbReference>